<gene>
    <name evidence="7" type="ORF">IAA16_10135</name>
</gene>
<dbReference type="EMBL" id="JAHLFV010000232">
    <property type="protein sequence ID" value="MBU3850913.1"/>
    <property type="molecule type" value="Genomic_DNA"/>
</dbReference>
<dbReference type="InterPro" id="IPR012506">
    <property type="entry name" value="TMEM86B-like"/>
</dbReference>
<name>A0A9E2L354_9SPIR</name>
<comment type="subcellular location">
    <subcellularLocation>
        <location evidence="1">Membrane</location>
        <topology evidence="1">Multi-pass membrane protein</topology>
    </subcellularLocation>
</comment>
<feature type="transmembrane region" description="Helical" evidence="6">
    <location>
        <begin position="60"/>
        <end position="77"/>
    </location>
</feature>
<evidence type="ECO:0000256" key="4">
    <source>
        <dbReference type="ARBA" id="ARBA00022989"/>
    </source>
</evidence>
<organism evidence="7 8">
    <name type="scientific">Candidatus Treponema excrementipullorum</name>
    <dbReference type="NCBI Taxonomy" id="2838768"/>
    <lineage>
        <taxon>Bacteria</taxon>
        <taxon>Pseudomonadati</taxon>
        <taxon>Spirochaetota</taxon>
        <taxon>Spirochaetia</taxon>
        <taxon>Spirochaetales</taxon>
        <taxon>Treponemataceae</taxon>
        <taxon>Treponema</taxon>
    </lineage>
</organism>
<dbReference type="GO" id="GO:0016787">
    <property type="term" value="F:hydrolase activity"/>
    <property type="evidence" value="ECO:0007669"/>
    <property type="project" value="TreeGrafter"/>
</dbReference>
<evidence type="ECO:0000256" key="2">
    <source>
        <dbReference type="ARBA" id="ARBA00007375"/>
    </source>
</evidence>
<evidence type="ECO:0000313" key="8">
    <source>
        <dbReference type="Proteomes" id="UP000823914"/>
    </source>
</evidence>
<keyword evidence="4 6" id="KW-1133">Transmembrane helix</keyword>
<keyword evidence="3 6" id="KW-0812">Transmembrane</keyword>
<feature type="transmembrane region" description="Helical" evidence="6">
    <location>
        <begin position="173"/>
        <end position="195"/>
    </location>
</feature>
<feature type="transmembrane region" description="Helical" evidence="6">
    <location>
        <begin position="6"/>
        <end position="28"/>
    </location>
</feature>
<feature type="transmembrane region" description="Helical" evidence="6">
    <location>
        <begin position="207"/>
        <end position="227"/>
    </location>
</feature>
<comment type="caution">
    <text evidence="7">The sequence shown here is derived from an EMBL/GenBank/DDBJ whole genome shotgun (WGS) entry which is preliminary data.</text>
</comment>
<proteinExistence type="inferred from homology"/>
<feature type="transmembrane region" description="Helical" evidence="6">
    <location>
        <begin position="142"/>
        <end position="167"/>
    </location>
</feature>
<evidence type="ECO:0000256" key="6">
    <source>
        <dbReference type="SAM" id="Phobius"/>
    </source>
</evidence>
<keyword evidence="5 6" id="KW-0472">Membrane</keyword>
<dbReference type="AlphaFoldDB" id="A0A9E2L354"/>
<reference evidence="7" key="1">
    <citation type="journal article" date="2021" name="PeerJ">
        <title>Extensive microbial diversity within the chicken gut microbiome revealed by metagenomics and culture.</title>
        <authorList>
            <person name="Gilroy R."/>
            <person name="Ravi A."/>
            <person name="Getino M."/>
            <person name="Pursley I."/>
            <person name="Horton D.L."/>
            <person name="Alikhan N.F."/>
            <person name="Baker D."/>
            <person name="Gharbi K."/>
            <person name="Hall N."/>
            <person name="Watson M."/>
            <person name="Adriaenssens E.M."/>
            <person name="Foster-Nyarko E."/>
            <person name="Jarju S."/>
            <person name="Secka A."/>
            <person name="Antonio M."/>
            <person name="Oren A."/>
            <person name="Chaudhuri R.R."/>
            <person name="La Ragione R."/>
            <person name="Hildebrand F."/>
            <person name="Pallen M.J."/>
        </authorList>
    </citation>
    <scope>NUCLEOTIDE SEQUENCE</scope>
    <source>
        <strain evidence="7">Gambia15-2214</strain>
    </source>
</reference>
<feature type="transmembrane region" description="Helical" evidence="6">
    <location>
        <begin position="84"/>
        <end position="109"/>
    </location>
</feature>
<dbReference type="Proteomes" id="UP000823914">
    <property type="component" value="Unassembled WGS sequence"/>
</dbReference>
<evidence type="ECO:0000256" key="5">
    <source>
        <dbReference type="ARBA" id="ARBA00023136"/>
    </source>
</evidence>
<comment type="similarity">
    <text evidence="2">Belongs to the TMEM86 family.</text>
</comment>
<feature type="transmembrane region" description="Helical" evidence="6">
    <location>
        <begin position="115"/>
        <end position="135"/>
    </location>
</feature>
<evidence type="ECO:0000256" key="3">
    <source>
        <dbReference type="ARBA" id="ARBA00022692"/>
    </source>
</evidence>
<evidence type="ECO:0000256" key="1">
    <source>
        <dbReference type="ARBA" id="ARBA00004141"/>
    </source>
</evidence>
<reference evidence="7" key="2">
    <citation type="submission" date="2021-04" db="EMBL/GenBank/DDBJ databases">
        <authorList>
            <person name="Gilroy R."/>
        </authorList>
    </citation>
    <scope>NUCLEOTIDE SEQUENCE</scope>
    <source>
        <strain evidence="7">Gambia15-2214</strain>
    </source>
</reference>
<dbReference type="PANTHER" id="PTHR31885">
    <property type="entry name" value="GH04784P"/>
    <property type="match status" value="1"/>
</dbReference>
<protein>
    <submittedName>
        <fullName evidence="7">Lysoplasmalogenase</fullName>
    </submittedName>
</protein>
<accession>A0A9E2L354</accession>
<dbReference type="GO" id="GO:0016020">
    <property type="term" value="C:membrane"/>
    <property type="evidence" value="ECO:0007669"/>
    <property type="project" value="UniProtKB-SubCell"/>
</dbReference>
<evidence type="ECO:0000313" key="7">
    <source>
        <dbReference type="EMBL" id="MBU3850913.1"/>
    </source>
</evidence>
<dbReference type="Pfam" id="PF07947">
    <property type="entry name" value="YhhN"/>
    <property type="match status" value="1"/>
</dbReference>
<dbReference type="PANTHER" id="PTHR31885:SF6">
    <property type="entry name" value="GH04784P"/>
    <property type="match status" value="1"/>
</dbReference>
<sequence length="228" mass="25206">MVSGTVFSVYSVLWGSLFCGVTLIHLIACAAKFDVVRRVTKVCVMPLLALWYSVLFPGGYTVLWALIFGTVGDILLLQPYKRTAFLAGLLAFFWGHIFWIVTFSGFLSYGLFTSPLFIALLAVYGIVAVIFTWFLKIKEKVLCGAVFVYTLTLELLNVISVCAVLSTKGTNPTLLFLAGTSLFLLSDTILALTVFRKDMTKKLPVPDFWIMITYISAQVCLAFTAGMI</sequence>